<dbReference type="Gene3D" id="3.20.20.150">
    <property type="entry name" value="Divalent-metal-dependent TIM barrel enzymes"/>
    <property type="match status" value="1"/>
</dbReference>
<sequence length="287" mass="30076">MTRRFGVNTWVWTSPLTDAALAELAPRISGWGFDVVELPVENPGDWDPVRAAKVLGDHGLTAAVALVIGDGRELVGTDEGTVARTRDYLRHVVDVAATVGAPAIAGPAYASVGRTWRMTPAERAGHYAELRDGLSPVVEHARAAGVTVAVEPLNRYETSLINTVDQALEAIDGLPEDGIGLALDVYHMNIEEQSIIGAIARAAGRIAHVQVCANDRGAPGADHLDWPGIVAALDAAGYTGPLVIESFTADNATIATAASIWRPLAASQDAIAVDGLSFLRGVVEQPA</sequence>
<dbReference type="EMBL" id="LT629791">
    <property type="protein sequence ID" value="SDU61446.1"/>
    <property type="molecule type" value="Genomic_DNA"/>
</dbReference>
<keyword evidence="3" id="KW-1185">Reference proteome</keyword>
<dbReference type="InterPro" id="IPR036237">
    <property type="entry name" value="Xyl_isomerase-like_sf"/>
</dbReference>
<organism evidence="2 3">
    <name type="scientific">Jiangella alkaliphila</name>
    <dbReference type="NCBI Taxonomy" id="419479"/>
    <lineage>
        <taxon>Bacteria</taxon>
        <taxon>Bacillati</taxon>
        <taxon>Actinomycetota</taxon>
        <taxon>Actinomycetes</taxon>
        <taxon>Jiangellales</taxon>
        <taxon>Jiangellaceae</taxon>
        <taxon>Jiangella</taxon>
    </lineage>
</organism>
<evidence type="ECO:0000259" key="1">
    <source>
        <dbReference type="Pfam" id="PF01261"/>
    </source>
</evidence>
<dbReference type="STRING" id="419479.SAMN04488563_3218"/>
<dbReference type="RefSeq" id="WP_046769818.1">
    <property type="nucleotide sequence ID" value="NZ_LBMC01000013.1"/>
</dbReference>
<proteinExistence type="predicted"/>
<dbReference type="OrthoDB" id="9801426at2"/>
<dbReference type="AlphaFoldDB" id="A0A1H2JZ80"/>
<protein>
    <submittedName>
        <fullName evidence="2">D-psicose/D-tagatose/L-ribulose 3-epimerase</fullName>
    </submittedName>
</protein>
<accession>A0A1H2JZ80</accession>
<gene>
    <name evidence="2" type="ORF">SAMN04488563_3218</name>
</gene>
<evidence type="ECO:0000313" key="3">
    <source>
        <dbReference type="Proteomes" id="UP000182977"/>
    </source>
</evidence>
<dbReference type="InterPro" id="IPR050312">
    <property type="entry name" value="IolE/XylAMocC-like"/>
</dbReference>
<name>A0A1H2JZ80_9ACTN</name>
<dbReference type="SUPFAM" id="SSF51658">
    <property type="entry name" value="Xylose isomerase-like"/>
    <property type="match status" value="1"/>
</dbReference>
<dbReference type="InterPro" id="IPR013022">
    <property type="entry name" value="Xyl_isomerase-like_TIM-brl"/>
</dbReference>
<evidence type="ECO:0000313" key="2">
    <source>
        <dbReference type="EMBL" id="SDU61446.1"/>
    </source>
</evidence>
<reference evidence="3" key="1">
    <citation type="submission" date="2016-10" db="EMBL/GenBank/DDBJ databases">
        <authorList>
            <person name="Varghese N."/>
            <person name="Submissions S."/>
        </authorList>
    </citation>
    <scope>NUCLEOTIDE SEQUENCE [LARGE SCALE GENOMIC DNA]</scope>
    <source>
        <strain evidence="3">DSM 45079</strain>
    </source>
</reference>
<dbReference type="PANTHER" id="PTHR12110:SF41">
    <property type="entry name" value="INOSOSE DEHYDRATASE"/>
    <property type="match status" value="1"/>
</dbReference>
<feature type="domain" description="Xylose isomerase-like TIM barrel" evidence="1">
    <location>
        <begin position="30"/>
        <end position="259"/>
    </location>
</feature>
<dbReference type="Pfam" id="PF01261">
    <property type="entry name" value="AP_endonuc_2"/>
    <property type="match status" value="1"/>
</dbReference>
<dbReference type="Proteomes" id="UP000182977">
    <property type="component" value="Chromosome I"/>
</dbReference>
<dbReference type="PANTHER" id="PTHR12110">
    <property type="entry name" value="HYDROXYPYRUVATE ISOMERASE"/>
    <property type="match status" value="1"/>
</dbReference>